<dbReference type="Proteomes" id="UP000053257">
    <property type="component" value="Unassembled WGS sequence"/>
</dbReference>
<reference evidence="1 2" key="1">
    <citation type="journal article" date="2014" name="PLoS Genet.">
        <title>Analysis of the Phlebiopsis gigantea genome, transcriptome and secretome provides insight into its pioneer colonization strategies of wood.</title>
        <authorList>
            <person name="Hori C."/>
            <person name="Ishida T."/>
            <person name="Igarashi K."/>
            <person name="Samejima M."/>
            <person name="Suzuki H."/>
            <person name="Master E."/>
            <person name="Ferreira P."/>
            <person name="Ruiz-Duenas F.J."/>
            <person name="Held B."/>
            <person name="Canessa P."/>
            <person name="Larrondo L.F."/>
            <person name="Schmoll M."/>
            <person name="Druzhinina I.S."/>
            <person name="Kubicek C.P."/>
            <person name="Gaskell J.A."/>
            <person name="Kersten P."/>
            <person name="St John F."/>
            <person name="Glasner J."/>
            <person name="Sabat G."/>
            <person name="Splinter BonDurant S."/>
            <person name="Syed K."/>
            <person name="Yadav J."/>
            <person name="Mgbeahuruike A.C."/>
            <person name="Kovalchuk A."/>
            <person name="Asiegbu F.O."/>
            <person name="Lackner G."/>
            <person name="Hoffmeister D."/>
            <person name="Rencoret J."/>
            <person name="Gutierrez A."/>
            <person name="Sun H."/>
            <person name="Lindquist E."/>
            <person name="Barry K."/>
            <person name="Riley R."/>
            <person name="Grigoriev I.V."/>
            <person name="Henrissat B."/>
            <person name="Kues U."/>
            <person name="Berka R.M."/>
            <person name="Martinez A.T."/>
            <person name="Covert S.F."/>
            <person name="Blanchette R.A."/>
            <person name="Cullen D."/>
        </authorList>
    </citation>
    <scope>NUCLEOTIDE SEQUENCE [LARGE SCALE GENOMIC DNA]</scope>
    <source>
        <strain evidence="1 2">11061_1 CR5-6</strain>
    </source>
</reference>
<protein>
    <submittedName>
        <fullName evidence="1">Uncharacterized protein</fullName>
    </submittedName>
</protein>
<sequence length="81" mass="8731">MNGLFLPIGYTICVIASTASVASLLRLKPQSDGAAPLDRALLQDTLNPNRSDKDRSNVFSTVIHITRPEACLTTCRASEDV</sequence>
<evidence type="ECO:0000313" key="2">
    <source>
        <dbReference type="Proteomes" id="UP000053257"/>
    </source>
</evidence>
<name>A0A0C3SA11_PHLG1</name>
<gene>
    <name evidence="1" type="ORF">PHLGIDRAFT_450000</name>
</gene>
<evidence type="ECO:0000313" key="1">
    <source>
        <dbReference type="EMBL" id="KIP06660.1"/>
    </source>
</evidence>
<proteinExistence type="predicted"/>
<organism evidence="1 2">
    <name type="scientific">Phlebiopsis gigantea (strain 11061_1 CR5-6)</name>
    <name type="common">White-rot fungus</name>
    <name type="synonym">Peniophora gigantea</name>
    <dbReference type="NCBI Taxonomy" id="745531"/>
    <lineage>
        <taxon>Eukaryota</taxon>
        <taxon>Fungi</taxon>
        <taxon>Dikarya</taxon>
        <taxon>Basidiomycota</taxon>
        <taxon>Agaricomycotina</taxon>
        <taxon>Agaricomycetes</taxon>
        <taxon>Polyporales</taxon>
        <taxon>Phanerochaetaceae</taxon>
        <taxon>Phlebiopsis</taxon>
    </lineage>
</organism>
<accession>A0A0C3SA11</accession>
<keyword evidence="2" id="KW-1185">Reference proteome</keyword>
<dbReference type="AlphaFoldDB" id="A0A0C3SA11"/>
<dbReference type="EMBL" id="KN840513">
    <property type="protein sequence ID" value="KIP06660.1"/>
    <property type="molecule type" value="Genomic_DNA"/>
</dbReference>
<dbReference type="HOGENOM" id="CLU_2574674_0_0_1"/>